<evidence type="ECO:0000256" key="3">
    <source>
        <dbReference type="ARBA" id="ARBA00012054"/>
    </source>
</evidence>
<evidence type="ECO:0000256" key="2">
    <source>
        <dbReference type="ARBA" id="ARBA00008420"/>
    </source>
</evidence>
<sequence length="174" mass="19384">MTAPAGNPPVIVVMGVSGSGKSTVGRMLAQRLGREFGDADDLHSPGNVDKMGRGVPLTDEDRWPWLREVARWIEDRVAANVPAVMACSALRREYRRLLIPRPHEVRLVYLKGDRDLIARRMAARRGHFFKPDLLDSQFRDLEPPGPDEDPITVDAVDPAEEVVRRIVEALDADG</sequence>
<dbReference type="CDD" id="cd02021">
    <property type="entry name" value="GntK"/>
    <property type="match status" value="1"/>
</dbReference>
<proteinExistence type="inferred from homology"/>
<dbReference type="InterPro" id="IPR031322">
    <property type="entry name" value="Shikimate/glucono_kinase"/>
</dbReference>
<dbReference type="EC" id="2.7.1.12" evidence="3 10"/>
<dbReference type="GO" id="GO:0019521">
    <property type="term" value="P:D-gluconate metabolic process"/>
    <property type="evidence" value="ECO:0007669"/>
    <property type="project" value="UniProtKB-KW"/>
</dbReference>
<keyword evidence="4 10" id="KW-0808">Transferase</keyword>
<evidence type="ECO:0000256" key="10">
    <source>
        <dbReference type="RuleBase" id="RU363066"/>
    </source>
</evidence>
<keyword evidence="7 10" id="KW-0067">ATP-binding</keyword>
<evidence type="ECO:0000313" key="12">
    <source>
        <dbReference type="Proteomes" id="UP000539313"/>
    </source>
</evidence>
<dbReference type="GO" id="GO:0005524">
    <property type="term" value="F:ATP binding"/>
    <property type="evidence" value="ECO:0007669"/>
    <property type="project" value="UniProtKB-KW"/>
</dbReference>
<dbReference type="AlphaFoldDB" id="A0A7W3N4Z9"/>
<evidence type="ECO:0000256" key="4">
    <source>
        <dbReference type="ARBA" id="ARBA00022679"/>
    </source>
</evidence>
<organism evidence="11 12">
    <name type="scientific">Thermomonospora cellulosilytica</name>
    <dbReference type="NCBI Taxonomy" id="1411118"/>
    <lineage>
        <taxon>Bacteria</taxon>
        <taxon>Bacillati</taxon>
        <taxon>Actinomycetota</taxon>
        <taxon>Actinomycetes</taxon>
        <taxon>Streptosporangiales</taxon>
        <taxon>Thermomonosporaceae</taxon>
        <taxon>Thermomonospora</taxon>
    </lineage>
</organism>
<name>A0A7W3N4Z9_9ACTN</name>
<dbReference type="InterPro" id="IPR006001">
    <property type="entry name" value="Therm_gnt_kin"/>
</dbReference>
<dbReference type="PANTHER" id="PTHR43442">
    <property type="entry name" value="GLUCONOKINASE-RELATED"/>
    <property type="match status" value="1"/>
</dbReference>
<evidence type="ECO:0000256" key="1">
    <source>
        <dbReference type="ARBA" id="ARBA00004761"/>
    </source>
</evidence>
<comment type="similarity">
    <text evidence="2 10">Belongs to the gluconokinase GntK/GntV family.</text>
</comment>
<dbReference type="GO" id="GO:0005737">
    <property type="term" value="C:cytoplasm"/>
    <property type="evidence" value="ECO:0007669"/>
    <property type="project" value="TreeGrafter"/>
</dbReference>
<dbReference type="GO" id="GO:0046316">
    <property type="term" value="F:gluconokinase activity"/>
    <property type="evidence" value="ECO:0007669"/>
    <property type="project" value="UniProtKB-EC"/>
</dbReference>
<reference evidence="11 12" key="1">
    <citation type="submission" date="2020-08" db="EMBL/GenBank/DDBJ databases">
        <title>Sequencing the genomes of 1000 actinobacteria strains.</title>
        <authorList>
            <person name="Klenk H.-P."/>
        </authorList>
    </citation>
    <scope>NUCLEOTIDE SEQUENCE [LARGE SCALE GENOMIC DNA]</scope>
    <source>
        <strain evidence="11 12">DSM 45823</strain>
    </source>
</reference>
<keyword evidence="6 10" id="KW-0418">Kinase</keyword>
<dbReference type="EMBL" id="JACJII010000001">
    <property type="protein sequence ID" value="MBA9007661.1"/>
    <property type="molecule type" value="Genomic_DNA"/>
</dbReference>
<dbReference type="Gene3D" id="3.40.50.300">
    <property type="entry name" value="P-loop containing nucleotide triphosphate hydrolases"/>
    <property type="match status" value="1"/>
</dbReference>
<keyword evidence="12" id="KW-1185">Reference proteome</keyword>
<protein>
    <recommendedName>
        <fullName evidence="3 10">Gluconokinase</fullName>
        <ecNumber evidence="3 10">2.7.1.12</ecNumber>
    </recommendedName>
</protein>
<evidence type="ECO:0000256" key="9">
    <source>
        <dbReference type="ARBA" id="ARBA00048090"/>
    </source>
</evidence>
<dbReference type="PANTHER" id="PTHR43442:SF3">
    <property type="entry name" value="GLUCONOKINASE-RELATED"/>
    <property type="match status" value="1"/>
</dbReference>
<dbReference type="Pfam" id="PF01202">
    <property type="entry name" value="SKI"/>
    <property type="match status" value="1"/>
</dbReference>
<dbReference type="SUPFAM" id="SSF52540">
    <property type="entry name" value="P-loop containing nucleoside triphosphate hydrolases"/>
    <property type="match status" value="1"/>
</dbReference>
<dbReference type="RefSeq" id="WP_182708158.1">
    <property type="nucleotide sequence ID" value="NZ_JACJII010000001.1"/>
</dbReference>
<evidence type="ECO:0000313" key="11">
    <source>
        <dbReference type="EMBL" id="MBA9007661.1"/>
    </source>
</evidence>
<gene>
    <name evidence="11" type="ORF">HNR21_006543</name>
</gene>
<comment type="catalytic activity">
    <reaction evidence="9 10">
        <text>D-gluconate + ATP = 6-phospho-D-gluconate + ADP + H(+)</text>
        <dbReference type="Rhea" id="RHEA:19433"/>
        <dbReference type="ChEBI" id="CHEBI:15378"/>
        <dbReference type="ChEBI" id="CHEBI:18391"/>
        <dbReference type="ChEBI" id="CHEBI:30616"/>
        <dbReference type="ChEBI" id="CHEBI:58759"/>
        <dbReference type="ChEBI" id="CHEBI:456216"/>
        <dbReference type="EC" id="2.7.1.12"/>
    </reaction>
</comment>
<keyword evidence="8" id="KW-0311">Gluconate utilization</keyword>
<keyword evidence="5 10" id="KW-0547">Nucleotide-binding</keyword>
<dbReference type="InterPro" id="IPR027417">
    <property type="entry name" value="P-loop_NTPase"/>
</dbReference>
<evidence type="ECO:0000256" key="7">
    <source>
        <dbReference type="ARBA" id="ARBA00022840"/>
    </source>
</evidence>
<evidence type="ECO:0000256" key="8">
    <source>
        <dbReference type="ARBA" id="ARBA00023064"/>
    </source>
</evidence>
<dbReference type="Proteomes" id="UP000539313">
    <property type="component" value="Unassembled WGS sequence"/>
</dbReference>
<evidence type="ECO:0000256" key="6">
    <source>
        <dbReference type="ARBA" id="ARBA00022777"/>
    </source>
</evidence>
<evidence type="ECO:0000256" key="5">
    <source>
        <dbReference type="ARBA" id="ARBA00022741"/>
    </source>
</evidence>
<comment type="pathway">
    <text evidence="1">Carbohydrate acid metabolism.</text>
</comment>
<dbReference type="FunFam" id="3.40.50.300:FF:000522">
    <property type="entry name" value="Gluconokinase"/>
    <property type="match status" value="1"/>
</dbReference>
<dbReference type="NCBIfam" id="TIGR01313">
    <property type="entry name" value="therm_gnt_kin"/>
    <property type="match status" value="1"/>
</dbReference>
<comment type="caution">
    <text evidence="11">The sequence shown here is derived from an EMBL/GenBank/DDBJ whole genome shotgun (WGS) entry which is preliminary data.</text>
</comment>
<accession>A0A7W3N4Z9</accession>